<evidence type="ECO:0000313" key="3">
    <source>
        <dbReference type="Proteomes" id="UP000789390"/>
    </source>
</evidence>
<feature type="region of interest" description="Disordered" evidence="1">
    <location>
        <begin position="465"/>
        <end position="486"/>
    </location>
</feature>
<evidence type="ECO:0008006" key="4">
    <source>
        <dbReference type="Google" id="ProtNLM"/>
    </source>
</evidence>
<organism evidence="2 3">
    <name type="scientific">Daphnia galeata</name>
    <dbReference type="NCBI Taxonomy" id="27404"/>
    <lineage>
        <taxon>Eukaryota</taxon>
        <taxon>Metazoa</taxon>
        <taxon>Ecdysozoa</taxon>
        <taxon>Arthropoda</taxon>
        <taxon>Crustacea</taxon>
        <taxon>Branchiopoda</taxon>
        <taxon>Diplostraca</taxon>
        <taxon>Cladocera</taxon>
        <taxon>Anomopoda</taxon>
        <taxon>Daphniidae</taxon>
        <taxon>Daphnia</taxon>
    </lineage>
</organism>
<gene>
    <name evidence="2" type="ORF">DGAL_LOCUS17391</name>
</gene>
<proteinExistence type="predicted"/>
<dbReference type="InterPro" id="IPR008560">
    <property type="entry name" value="DUF842_euk"/>
</dbReference>
<evidence type="ECO:0000313" key="2">
    <source>
        <dbReference type="EMBL" id="CAH0113495.1"/>
    </source>
</evidence>
<sequence>MWRSVLTRLSQSRSLTTTSHNLADYKGASFSDTDFERKRKKYGKKNEDFDYPQKSAYSRDFNKINGGYSQRSNHYAESRHTSFDADDEDILEDRPVKPNRYSYKKDSYTSGYRNEEREKYGEDKRTGNAYETGRSSWEDRPTKHNRYMNKKDSYTSGYGNNEGEEYGEDRRMGNANLSEIGIPNKWKVGQHFLKESDRLRDIQNQCRGDFKKMAKFTVKRDPGIRRQTKALGEFSNPNELSREEDFDDEVNVMKFDKMYDETVNTKQEIKELVKMKIIKQKYFKDSAEEKTLSWSDKEHIRFLHNSDPDQWTFEMIAEHFRIEPHVAKAIATAKWIPHKPKSEETSLPSPTEIYPLANIEEQQQEITKPPLKSRMFKENQRVTLQELKKDMGLTEESIIGTQSIIENDSKPKRTEYEPEDVSGDKDLVLQYLSGKSPSKWASQESNPSESKITEEVDMTKIQFREDGDIQQQHSKTQPKTENDENINDVYQKGDSFYTADGELLYRTKRAKMAEDAQRRVESALSNFVDEIEKSNLRKMQMDMHNCASKCCADSTASMNSVHACVEHCTRDVNVAQNFVQNEMGQFQERLQRGVLLCQDKIKEKVGPSPTEGDMKRYRAEFESCAVDCVNYHINQLPSLMQKIKKGLNQP</sequence>
<dbReference type="PANTHER" id="PTHR13475:SF3">
    <property type="entry name" value="NEUGRIN"/>
    <property type="match status" value="1"/>
</dbReference>
<keyword evidence="3" id="KW-1185">Reference proteome</keyword>
<name>A0A8J2SDF3_9CRUS</name>
<dbReference type="Pfam" id="PF05811">
    <property type="entry name" value="DUF842"/>
    <property type="match status" value="1"/>
</dbReference>
<feature type="region of interest" description="Disordered" evidence="1">
    <location>
        <begin position="36"/>
        <end position="55"/>
    </location>
</feature>
<evidence type="ECO:0000256" key="1">
    <source>
        <dbReference type="SAM" id="MobiDB-lite"/>
    </source>
</evidence>
<dbReference type="EMBL" id="CAKKLH010000340">
    <property type="protein sequence ID" value="CAH0113495.1"/>
    <property type="molecule type" value="Genomic_DNA"/>
</dbReference>
<protein>
    <recommendedName>
        <fullName evidence="4">Neurite outgrowth-associated protein</fullName>
    </recommendedName>
</protein>
<dbReference type="Pfam" id="PF06413">
    <property type="entry name" value="Neugrin"/>
    <property type="match status" value="1"/>
</dbReference>
<dbReference type="AlphaFoldDB" id="A0A8J2SDF3"/>
<dbReference type="OrthoDB" id="6415470at2759"/>
<feature type="region of interest" description="Disordered" evidence="1">
    <location>
        <begin position="402"/>
        <end position="424"/>
    </location>
</feature>
<feature type="region of interest" description="Disordered" evidence="1">
    <location>
        <begin position="436"/>
        <end position="455"/>
    </location>
</feature>
<dbReference type="Proteomes" id="UP000789390">
    <property type="component" value="Unassembled WGS sequence"/>
</dbReference>
<feature type="compositionally biased region" description="Polar residues" evidence="1">
    <location>
        <begin position="436"/>
        <end position="450"/>
    </location>
</feature>
<dbReference type="InterPro" id="IPR010487">
    <property type="entry name" value="NGRN/Rrg9"/>
</dbReference>
<feature type="region of interest" description="Disordered" evidence="1">
    <location>
        <begin position="61"/>
        <end position="166"/>
    </location>
</feature>
<feature type="compositionally biased region" description="Basic and acidic residues" evidence="1">
    <location>
        <begin position="407"/>
        <end position="424"/>
    </location>
</feature>
<feature type="compositionally biased region" description="Polar residues" evidence="1">
    <location>
        <begin position="469"/>
        <end position="479"/>
    </location>
</feature>
<feature type="compositionally biased region" description="Basic and acidic residues" evidence="1">
    <location>
        <begin position="74"/>
        <end position="83"/>
    </location>
</feature>
<feature type="compositionally biased region" description="Basic and acidic residues" evidence="1">
    <location>
        <begin position="103"/>
        <end position="126"/>
    </location>
</feature>
<reference evidence="2" key="1">
    <citation type="submission" date="2021-11" db="EMBL/GenBank/DDBJ databases">
        <authorList>
            <person name="Schell T."/>
        </authorList>
    </citation>
    <scope>NUCLEOTIDE SEQUENCE</scope>
    <source>
        <strain evidence="2">M5</strain>
    </source>
</reference>
<dbReference type="GO" id="GO:0005634">
    <property type="term" value="C:nucleus"/>
    <property type="evidence" value="ECO:0007669"/>
    <property type="project" value="TreeGrafter"/>
</dbReference>
<comment type="caution">
    <text evidence="2">The sequence shown here is derived from an EMBL/GenBank/DDBJ whole genome shotgun (WGS) entry which is preliminary data.</text>
</comment>
<dbReference type="PANTHER" id="PTHR13475">
    <property type="entry name" value="NEUGRIN"/>
    <property type="match status" value="1"/>
</dbReference>
<accession>A0A8J2SDF3</accession>